<protein>
    <submittedName>
        <fullName evidence="1">Uncharacterized protein</fullName>
    </submittedName>
</protein>
<dbReference type="RefSeq" id="WP_156499195.1">
    <property type="nucleotide sequence ID" value="NZ_JACSQM010000001.1"/>
</dbReference>
<name>A0ABR8SH66_9BACL</name>
<keyword evidence="2" id="KW-1185">Reference proteome</keyword>
<proteinExistence type="predicted"/>
<comment type="caution">
    <text evidence="1">The sequence shown here is derived from an EMBL/GenBank/DDBJ whole genome shotgun (WGS) entry which is preliminary data.</text>
</comment>
<evidence type="ECO:0000313" key="2">
    <source>
        <dbReference type="Proteomes" id="UP000603641"/>
    </source>
</evidence>
<accession>A0ABR8SH66</accession>
<dbReference type="Proteomes" id="UP000603641">
    <property type="component" value="Unassembled WGS sequence"/>
</dbReference>
<dbReference type="EMBL" id="JACSQM010000001">
    <property type="protein sequence ID" value="MBD7962817.1"/>
    <property type="molecule type" value="Genomic_DNA"/>
</dbReference>
<organism evidence="1 2">
    <name type="scientific">Fictibacillus norfolkensis</name>
    <dbReference type="NCBI Taxonomy" id="2762233"/>
    <lineage>
        <taxon>Bacteria</taxon>
        <taxon>Bacillati</taxon>
        <taxon>Bacillota</taxon>
        <taxon>Bacilli</taxon>
        <taxon>Bacillales</taxon>
        <taxon>Fictibacillaceae</taxon>
        <taxon>Fictibacillus</taxon>
    </lineage>
</organism>
<sequence>MNRQFTEEEMHVADCLQEMQRIINQLHITDESFLEDTKRELPRLTELLQDLEKYTVE</sequence>
<gene>
    <name evidence="1" type="ORF">H9648_02035</name>
</gene>
<reference evidence="1 2" key="1">
    <citation type="submission" date="2020-08" db="EMBL/GenBank/DDBJ databases">
        <title>A Genomic Blueprint of the Chicken Gut Microbiome.</title>
        <authorList>
            <person name="Gilroy R."/>
            <person name="Ravi A."/>
            <person name="Getino M."/>
            <person name="Pursley I."/>
            <person name="Horton D.L."/>
            <person name="Alikhan N.-F."/>
            <person name="Baker D."/>
            <person name="Gharbi K."/>
            <person name="Hall N."/>
            <person name="Watson M."/>
            <person name="Adriaenssens E.M."/>
            <person name="Foster-Nyarko E."/>
            <person name="Jarju S."/>
            <person name="Secka A."/>
            <person name="Antonio M."/>
            <person name="Oren A."/>
            <person name="Chaudhuri R."/>
            <person name="La Ragione R.M."/>
            <person name="Hildebrand F."/>
            <person name="Pallen M.J."/>
        </authorList>
    </citation>
    <scope>NUCLEOTIDE SEQUENCE [LARGE SCALE GENOMIC DNA]</scope>
    <source>
        <strain evidence="1 2">Sa2CUA10</strain>
    </source>
</reference>
<evidence type="ECO:0000313" key="1">
    <source>
        <dbReference type="EMBL" id="MBD7962817.1"/>
    </source>
</evidence>